<feature type="transmembrane region" description="Helical" evidence="1">
    <location>
        <begin position="780"/>
        <end position="797"/>
    </location>
</feature>
<feature type="transmembrane region" description="Helical" evidence="1">
    <location>
        <begin position="152"/>
        <end position="169"/>
    </location>
</feature>
<dbReference type="PANTHER" id="PTHR38454:SF1">
    <property type="entry name" value="INTEGRAL MEMBRANE PROTEIN"/>
    <property type="match status" value="1"/>
</dbReference>
<gene>
    <name evidence="2" type="ORF">SE37_00985</name>
</gene>
<evidence type="ECO:0000313" key="2">
    <source>
        <dbReference type="EMBL" id="KIE41308.1"/>
    </source>
</evidence>
<dbReference type="AlphaFoldDB" id="A0A0C1TPQ2"/>
<feature type="transmembrane region" description="Helical" evidence="1">
    <location>
        <begin position="513"/>
        <end position="532"/>
    </location>
</feature>
<feature type="transmembrane region" description="Helical" evidence="1">
    <location>
        <begin position="484"/>
        <end position="501"/>
    </location>
</feature>
<reference evidence="2 3" key="1">
    <citation type="submission" date="2015-01" db="EMBL/GenBank/DDBJ databases">
        <title>Genome sequence of the anaerobic bacterium Geobacter soli GSS01, a dissimilatory Fe(III) reducer from soil.</title>
        <authorList>
            <person name="Yang G."/>
            <person name="Zhou S."/>
        </authorList>
    </citation>
    <scope>NUCLEOTIDE SEQUENCE [LARGE SCALE GENOMIC DNA]</scope>
    <source>
        <strain evidence="2 3">GSS01</strain>
    </source>
</reference>
<proteinExistence type="predicted"/>
<dbReference type="InterPro" id="IPR018580">
    <property type="entry name" value="Uncharacterised_YfhO"/>
</dbReference>
<feature type="transmembrane region" description="Helical" evidence="1">
    <location>
        <begin position="119"/>
        <end position="140"/>
    </location>
</feature>
<feature type="transmembrane region" description="Helical" evidence="1">
    <location>
        <begin position="91"/>
        <end position="112"/>
    </location>
</feature>
<evidence type="ECO:0000256" key="1">
    <source>
        <dbReference type="SAM" id="Phobius"/>
    </source>
</evidence>
<accession>A0A0C1TPQ2</accession>
<feature type="transmembrane region" description="Helical" evidence="1">
    <location>
        <begin position="176"/>
        <end position="193"/>
    </location>
</feature>
<keyword evidence="1" id="KW-0472">Membrane</keyword>
<dbReference type="Proteomes" id="UP000031433">
    <property type="component" value="Unassembled WGS sequence"/>
</dbReference>
<dbReference type="PANTHER" id="PTHR38454">
    <property type="entry name" value="INTEGRAL MEMBRANE PROTEIN-RELATED"/>
    <property type="match status" value="1"/>
</dbReference>
<dbReference type="Pfam" id="PF09586">
    <property type="entry name" value="YfhO"/>
    <property type="match status" value="1"/>
</dbReference>
<comment type="caution">
    <text evidence="2">The sequence shown here is derived from an EMBL/GenBank/DDBJ whole genome shotgun (WGS) entry which is preliminary data.</text>
</comment>
<feature type="transmembrane region" description="Helical" evidence="1">
    <location>
        <begin position="320"/>
        <end position="340"/>
    </location>
</feature>
<sequence length="811" mass="90491">MTTERKKDLLLMGALLAILVLFFAKILFTGKIIRAPDITNEFYWTIKHYKEMGFPDLFRVHLRAGWDWLANGGTTEGGGTLSLQFLFYRSLMFWLFPAPANVAWFIVFHLFVGGAGTYFLCRAIGTGRAAALLGGLIFAIAPENASLINAGHAQKIATISFAPWAFYFIERGYQSRRTIFFLASAVVLAIQFFNMHWQIAFYTCLAIGAYGLCRTAGIIAGDPGSRTGKGIARLAGLNAVILCFFLSTVAISLIPLADWSRETTRGLQSGSNQGQGGLQVEEAMSWSMPPEETITFVLPGFFGLSRQEGGYDDPSHGTYYWGRMVFTQTTDYMGLLPWLLAPLPFIFRRDRYAWLAFGAVVGGLFFSFGKYTPFYWLLYEHFPGIDHFRVPKMMLFVTTLGLAILAARGADLLLDDEVRATSAFRRYLAGAIALIPVLLALLGITMAARPYVMDLLSPMITQPTRFEQGPALVAQRWQTIQREIAIAAAFAAVYGVVLWSWARGWLSRRALPYLLVGVFLVDVGRVNAKFMLLQDVPQKVKGEKSPVVEFLAPMPKTGRVLPIDGSDPMEYVSHGIPVMFTSNPVQIARWQDFLESFNFDSAMPDMMNVRYLVHDARQYEEDRQALGPRYVPVFASPDGSRLVLENRGVLPKAWLAPSALLLSDPRQILGIMQQPSYNPRSFAVVEVPPPIPMPPPMAQPAGDAGEVTVTRYEANDIACDVRAGRNALLVLGEKFHAGWRARVDGTPTEIHRVNYILRGVYLPPGRHRVEFTFDPLPFKVGKYLTLTSFAIFLLMVGREWLLSRRRRGGGE</sequence>
<feature type="transmembrane region" description="Helical" evidence="1">
    <location>
        <begin position="231"/>
        <end position="257"/>
    </location>
</feature>
<keyword evidence="1" id="KW-0812">Transmembrane</keyword>
<name>A0A0C1TPQ2_9BACT</name>
<protein>
    <submittedName>
        <fullName evidence="2">Membrane protein</fullName>
    </submittedName>
</protein>
<feature type="transmembrane region" description="Helical" evidence="1">
    <location>
        <begin position="199"/>
        <end position="219"/>
    </location>
</feature>
<feature type="transmembrane region" description="Helical" evidence="1">
    <location>
        <begin position="9"/>
        <end position="28"/>
    </location>
</feature>
<keyword evidence="3" id="KW-1185">Reference proteome</keyword>
<dbReference type="EMBL" id="JXBL01000001">
    <property type="protein sequence ID" value="KIE41308.1"/>
    <property type="molecule type" value="Genomic_DNA"/>
</dbReference>
<dbReference type="RefSeq" id="WP_039642940.1">
    <property type="nucleotide sequence ID" value="NZ_JXBL01000001.1"/>
</dbReference>
<feature type="transmembrane region" description="Helical" evidence="1">
    <location>
        <begin position="352"/>
        <end position="373"/>
    </location>
</feature>
<evidence type="ECO:0000313" key="3">
    <source>
        <dbReference type="Proteomes" id="UP000031433"/>
    </source>
</evidence>
<feature type="transmembrane region" description="Helical" evidence="1">
    <location>
        <begin position="426"/>
        <end position="448"/>
    </location>
</feature>
<feature type="transmembrane region" description="Helical" evidence="1">
    <location>
        <begin position="393"/>
        <end position="414"/>
    </location>
</feature>
<organism evidence="2 3">
    <name type="scientific">Geobacter soli</name>
    <dbReference type="NCBI Taxonomy" id="1510391"/>
    <lineage>
        <taxon>Bacteria</taxon>
        <taxon>Pseudomonadati</taxon>
        <taxon>Thermodesulfobacteriota</taxon>
        <taxon>Desulfuromonadia</taxon>
        <taxon>Geobacterales</taxon>
        <taxon>Geobacteraceae</taxon>
        <taxon>Geobacter</taxon>
    </lineage>
</organism>
<keyword evidence="1" id="KW-1133">Transmembrane helix</keyword>